<accession>A0A662ZJM4</accession>
<evidence type="ECO:0000313" key="1">
    <source>
        <dbReference type="EMBL" id="SFP69142.1"/>
    </source>
</evidence>
<dbReference type="Proteomes" id="UP000243745">
    <property type="component" value="Unassembled WGS sequence"/>
</dbReference>
<dbReference type="PANTHER" id="PTHR38733:SF1">
    <property type="entry name" value="TYPE IV METHYL-DIRECTED RESTRICTION ENZYME ECOKMCRBC"/>
    <property type="match status" value="1"/>
</dbReference>
<name>A0A662ZJM4_9GAMM</name>
<dbReference type="AlphaFoldDB" id="A0A662ZJM4"/>
<proteinExistence type="predicted"/>
<organism evidence="1 2">
    <name type="scientific">Ruminobacter amylophilus</name>
    <dbReference type="NCBI Taxonomy" id="867"/>
    <lineage>
        <taxon>Bacteria</taxon>
        <taxon>Pseudomonadati</taxon>
        <taxon>Pseudomonadota</taxon>
        <taxon>Gammaproteobacteria</taxon>
        <taxon>Aeromonadales</taxon>
        <taxon>Succinivibrionaceae</taxon>
        <taxon>Ruminobacter</taxon>
    </lineage>
</organism>
<dbReference type="EMBL" id="FOXF01000057">
    <property type="protein sequence ID" value="SFP69142.1"/>
    <property type="molecule type" value="Genomic_DNA"/>
</dbReference>
<evidence type="ECO:0000313" key="2">
    <source>
        <dbReference type="Proteomes" id="UP000243745"/>
    </source>
</evidence>
<gene>
    <name evidence="1" type="ORF">SAMN02910344_02070</name>
</gene>
<dbReference type="PANTHER" id="PTHR38733">
    <property type="entry name" value="PROTEIN MCRC"/>
    <property type="match status" value="1"/>
</dbReference>
<protein>
    <submittedName>
        <fullName evidence="1">McrBC 5-methylcytosine restriction system component</fullName>
    </submittedName>
</protein>
<dbReference type="OrthoDB" id="307209at2"/>
<dbReference type="Pfam" id="PF10117">
    <property type="entry name" value="McrBC"/>
    <property type="match status" value="1"/>
</dbReference>
<dbReference type="RefSeq" id="WP_093143413.1">
    <property type="nucleotide sequence ID" value="NZ_FOXF01000057.1"/>
</dbReference>
<keyword evidence="2" id="KW-1185">Reference proteome</keyword>
<sequence>MVKKQKITTEQVILPATSIIKVNLPEFTKVSIPRIYESDLDRHKSVYVEHFQKNNSSTFTDNDDFPVIDFDKEQGKIYTGKYIGILSHKVNNTVTKITINTGYNPELLYRMLDVSNDIYITQHHAEFVNSDFGDLPKQIIEYLFLSTLNKALINGIPCEYQIIEQKSSRLSGKICLSKYIKNELGRSCSFTQKLNKRLPVKEICEVIHSTLTLIKTHKIKSYSRIDPSLFSSESSTTTVITNKIINKAKNHKVLSNPLFSGYKKVLEYAEIILKNKGSLTDDSIETKSTYGFLVDVSALWEKYLEKLLKKNLQQWEVLSQYSYDTCNDSFFQRKIIPDFVLKNIGSGKIVVLDAKFKQMRFNATDVDRDDFYQIAYYHSFFQHRYSNNTPDLPSSTSFLVYPLSKKLSDEKKRCSGLFPLGNNGDSLCVTGIYVGKKATEIVLPNNKNKQSKGKSNIQENSNNSDEFAIVDAENEFINELSQMIH</sequence>
<dbReference type="InterPro" id="IPR019292">
    <property type="entry name" value="McrC"/>
</dbReference>
<reference evidence="1 2" key="1">
    <citation type="submission" date="2016-10" db="EMBL/GenBank/DDBJ databases">
        <authorList>
            <person name="Varghese N."/>
            <person name="Submissions S."/>
        </authorList>
    </citation>
    <scope>NUCLEOTIDE SEQUENCE [LARGE SCALE GENOMIC DNA]</scope>
    <source>
        <strain evidence="1 2">DSM 1361</strain>
    </source>
</reference>